<gene>
    <name evidence="10" type="ORF">GQR91_03645</name>
    <name evidence="11" type="ORF">SAMN05216557_101755</name>
</gene>
<evidence type="ECO:0000313" key="10">
    <source>
        <dbReference type="EMBL" id="MWC42752.1"/>
    </source>
</evidence>
<proteinExistence type="inferred from homology"/>
<comment type="cofactor">
    <cofactor evidence="8">
        <name>FMN</name>
        <dbReference type="ChEBI" id="CHEBI:58210"/>
    </cofactor>
    <text evidence="8">Binds 1 FMN per subunit.</text>
</comment>
<keyword evidence="5 7" id="KW-0560">Oxidoreductase</keyword>
<reference evidence="10 13" key="2">
    <citation type="submission" date="2019-12" db="EMBL/GenBank/DDBJ databases">
        <authorList>
            <person name="Zheng J."/>
        </authorList>
    </citation>
    <scope>NUCLEOTIDE SEQUENCE [LARGE SCALE GENOMIC DNA]</scope>
    <source>
        <strain evidence="10 13">DSM 27347</strain>
    </source>
</reference>
<evidence type="ECO:0000256" key="1">
    <source>
        <dbReference type="ARBA" id="ARBA00007118"/>
    </source>
</evidence>
<protein>
    <recommendedName>
        <fullName evidence="7">Putative NAD(P)H nitroreductase</fullName>
        <ecNumber evidence="7">1.-.-.-</ecNumber>
    </recommendedName>
</protein>
<feature type="binding site" description="in other chain" evidence="8">
    <location>
        <begin position="140"/>
        <end position="142"/>
    </location>
    <ligand>
        <name>FMN</name>
        <dbReference type="ChEBI" id="CHEBI:58210"/>
        <note>ligand shared between dimeric partners</note>
    </ligand>
</feature>
<feature type="binding site" description="in other chain" evidence="8">
    <location>
        <begin position="15"/>
        <end position="17"/>
    </location>
    <ligand>
        <name>FMN</name>
        <dbReference type="ChEBI" id="CHEBI:58210"/>
        <note>ligand shared between dimeric partners</note>
    </ligand>
</feature>
<evidence type="ECO:0000256" key="7">
    <source>
        <dbReference type="PIRNR" id="PIRNR000232"/>
    </source>
</evidence>
<organism evidence="11 12">
    <name type="scientific">Sphingomonas carotinifaciens</name>
    <dbReference type="NCBI Taxonomy" id="1166323"/>
    <lineage>
        <taxon>Bacteria</taxon>
        <taxon>Pseudomonadati</taxon>
        <taxon>Pseudomonadota</taxon>
        <taxon>Alphaproteobacteria</taxon>
        <taxon>Sphingomonadales</taxon>
        <taxon>Sphingomonadaceae</taxon>
        <taxon>Sphingomonas</taxon>
    </lineage>
</organism>
<dbReference type="PIRSF" id="PIRSF000232">
    <property type="entry name" value="YdjA"/>
    <property type="match status" value="1"/>
</dbReference>
<evidence type="ECO:0000313" key="13">
    <source>
        <dbReference type="Proteomes" id="UP000436801"/>
    </source>
</evidence>
<feature type="binding site" evidence="8">
    <location>
        <position position="46"/>
    </location>
    <ligand>
        <name>FMN</name>
        <dbReference type="ChEBI" id="CHEBI:58210"/>
        <note>ligand shared between dimeric partners</note>
    </ligand>
</feature>
<keyword evidence="12" id="KW-1185">Reference proteome</keyword>
<evidence type="ECO:0000256" key="5">
    <source>
        <dbReference type="ARBA" id="ARBA00023002"/>
    </source>
</evidence>
<dbReference type="Pfam" id="PF00881">
    <property type="entry name" value="Nitroreductase"/>
    <property type="match status" value="1"/>
</dbReference>
<dbReference type="Proteomes" id="UP000323502">
    <property type="component" value="Unassembled WGS sequence"/>
</dbReference>
<dbReference type="AlphaFoldDB" id="A0A1G7G8B0"/>
<keyword evidence="6 7" id="KW-0520">NAD</keyword>
<dbReference type="OrthoDB" id="9804207at2"/>
<name>A0A1G7G8B0_9SPHN</name>
<dbReference type="EC" id="1.-.-.-" evidence="7"/>
<dbReference type="PANTHER" id="PTHR43821">
    <property type="entry name" value="NAD(P)H NITROREDUCTASE YDJA-RELATED"/>
    <property type="match status" value="1"/>
</dbReference>
<dbReference type="InterPro" id="IPR029479">
    <property type="entry name" value="Nitroreductase"/>
</dbReference>
<dbReference type="EMBL" id="WSUT01000005">
    <property type="protein sequence ID" value="MWC42752.1"/>
    <property type="molecule type" value="Genomic_DNA"/>
</dbReference>
<dbReference type="PANTHER" id="PTHR43821:SF1">
    <property type="entry name" value="NAD(P)H NITROREDUCTASE YDJA-RELATED"/>
    <property type="match status" value="1"/>
</dbReference>
<feature type="binding site" evidence="8">
    <location>
        <position position="42"/>
    </location>
    <ligand>
        <name>FMN</name>
        <dbReference type="ChEBI" id="CHEBI:58210"/>
        <note>ligand shared between dimeric partners</note>
    </ligand>
</feature>
<reference evidence="11 12" key="1">
    <citation type="submission" date="2016-10" db="EMBL/GenBank/DDBJ databases">
        <authorList>
            <person name="Varghese N."/>
            <person name="Submissions S."/>
        </authorList>
    </citation>
    <scope>NUCLEOTIDE SEQUENCE [LARGE SCALE GENOMIC DNA]</scope>
    <source>
        <strain evidence="11 12">S7-754</strain>
    </source>
</reference>
<evidence type="ECO:0000313" key="12">
    <source>
        <dbReference type="Proteomes" id="UP000323502"/>
    </source>
</evidence>
<dbReference type="InterPro" id="IPR000415">
    <property type="entry name" value="Nitroreductase-like"/>
</dbReference>
<evidence type="ECO:0000256" key="4">
    <source>
        <dbReference type="ARBA" id="ARBA00022857"/>
    </source>
</evidence>
<keyword evidence="2 7" id="KW-0285">Flavoprotein</keyword>
<sequence length="192" mass="20822">MLNDRSHPLAFLATRRSAKPRDLIGPGPDAAGLAQMLAIAARTPDHGKLAPWRFVIVGDDQRARLSQVITTAYRAERPQASATEIAALDQFAHQAPTLVVLLSAPRPDSHIPMWEQELSAGAVGMNLLHAANALGYGAGWLTGWPAFSAVVRDAFGQAPERIVGFFFIGTPGRPLDERPRPDMERLVSQWGD</sequence>
<dbReference type="RefSeq" id="WP_149681200.1">
    <property type="nucleotide sequence ID" value="NZ_FNBI01000001.1"/>
</dbReference>
<dbReference type="SUPFAM" id="SSF55469">
    <property type="entry name" value="FMN-dependent nitroreductase-like"/>
    <property type="match status" value="1"/>
</dbReference>
<evidence type="ECO:0000256" key="2">
    <source>
        <dbReference type="ARBA" id="ARBA00022630"/>
    </source>
</evidence>
<dbReference type="InterPro" id="IPR026021">
    <property type="entry name" value="YdjA-like"/>
</dbReference>
<dbReference type="CDD" id="cd02135">
    <property type="entry name" value="YdjA-like"/>
    <property type="match status" value="1"/>
</dbReference>
<evidence type="ECO:0000256" key="6">
    <source>
        <dbReference type="ARBA" id="ARBA00023027"/>
    </source>
</evidence>
<comment type="similarity">
    <text evidence="1 7">Belongs to the nitroreductase family.</text>
</comment>
<evidence type="ECO:0000256" key="8">
    <source>
        <dbReference type="PIRSR" id="PIRSR000232-1"/>
    </source>
</evidence>
<dbReference type="EMBL" id="FNBI01000001">
    <property type="protein sequence ID" value="SDE84366.1"/>
    <property type="molecule type" value="Genomic_DNA"/>
</dbReference>
<feature type="domain" description="Nitroreductase" evidence="9">
    <location>
        <begin position="27"/>
        <end position="169"/>
    </location>
</feature>
<dbReference type="GO" id="GO:0016491">
    <property type="term" value="F:oxidoreductase activity"/>
    <property type="evidence" value="ECO:0007669"/>
    <property type="project" value="UniProtKB-UniRule"/>
</dbReference>
<keyword evidence="4 7" id="KW-0521">NADP</keyword>
<accession>A0A1G7G8B0</accession>
<evidence type="ECO:0000256" key="3">
    <source>
        <dbReference type="ARBA" id="ARBA00022643"/>
    </source>
</evidence>
<evidence type="ECO:0000313" key="11">
    <source>
        <dbReference type="EMBL" id="SDE84366.1"/>
    </source>
</evidence>
<evidence type="ECO:0000259" key="9">
    <source>
        <dbReference type="Pfam" id="PF00881"/>
    </source>
</evidence>
<dbReference type="InterPro" id="IPR052530">
    <property type="entry name" value="NAD(P)H_nitroreductase"/>
</dbReference>
<dbReference type="Proteomes" id="UP000436801">
    <property type="component" value="Unassembled WGS sequence"/>
</dbReference>
<keyword evidence="3 7" id="KW-0288">FMN</keyword>
<dbReference type="Gene3D" id="3.40.109.10">
    <property type="entry name" value="NADH Oxidase"/>
    <property type="match status" value="1"/>
</dbReference>